<evidence type="ECO:0000313" key="3">
    <source>
        <dbReference type="Proteomes" id="UP000198894"/>
    </source>
</evidence>
<protein>
    <submittedName>
        <fullName evidence="2">Uncharacterized protein</fullName>
    </submittedName>
</protein>
<name>A0A1G9D376_9HYPH</name>
<feature type="region of interest" description="Disordered" evidence="1">
    <location>
        <begin position="45"/>
        <end position="73"/>
    </location>
</feature>
<feature type="compositionally biased region" description="Polar residues" evidence="1">
    <location>
        <begin position="50"/>
        <end position="64"/>
    </location>
</feature>
<evidence type="ECO:0000313" key="2">
    <source>
        <dbReference type="EMBL" id="SDK58402.1"/>
    </source>
</evidence>
<dbReference type="EMBL" id="FNEE01000017">
    <property type="protein sequence ID" value="SDK58402.1"/>
    <property type="molecule type" value="Genomic_DNA"/>
</dbReference>
<gene>
    <name evidence="2" type="ORF">SAMN05428953_11748</name>
</gene>
<reference evidence="3" key="1">
    <citation type="submission" date="2016-10" db="EMBL/GenBank/DDBJ databases">
        <authorList>
            <person name="Varghese N."/>
            <person name="Submissions S."/>
        </authorList>
    </citation>
    <scope>NUCLEOTIDE SEQUENCE [LARGE SCALE GENOMIC DNA]</scope>
    <source>
        <strain evidence="3">CGMCC 1.11022</strain>
    </source>
</reference>
<dbReference type="AlphaFoldDB" id="A0A1G9D376"/>
<proteinExistence type="predicted"/>
<keyword evidence="3" id="KW-1185">Reference proteome</keyword>
<evidence type="ECO:0000256" key="1">
    <source>
        <dbReference type="SAM" id="MobiDB-lite"/>
    </source>
</evidence>
<dbReference type="Proteomes" id="UP000198894">
    <property type="component" value="Unassembled WGS sequence"/>
</dbReference>
<dbReference type="RefSeq" id="WP_091597645.1">
    <property type="nucleotide sequence ID" value="NZ_FNEE01000017.1"/>
</dbReference>
<organism evidence="2 3">
    <name type="scientific">Mesorhizobium muleiense</name>
    <dbReference type="NCBI Taxonomy" id="1004279"/>
    <lineage>
        <taxon>Bacteria</taxon>
        <taxon>Pseudomonadati</taxon>
        <taxon>Pseudomonadota</taxon>
        <taxon>Alphaproteobacteria</taxon>
        <taxon>Hyphomicrobiales</taxon>
        <taxon>Phyllobacteriaceae</taxon>
        <taxon>Mesorhizobium</taxon>
    </lineage>
</organism>
<accession>A0A1G9D376</accession>
<sequence>MGMILTGIVVSIAIAFGAGYFLLSAQQQQPAWQVYSSESTRVGDPGHNLVGQNWTGEPGDNSTAAAEGEETPS</sequence>